<dbReference type="PANTHER" id="PTHR30222">
    <property type="entry name" value="SPERMIDINE/PUTRESCINE-BINDING PERIPLASMIC PROTEIN"/>
    <property type="match status" value="1"/>
</dbReference>
<dbReference type="SUPFAM" id="SSF53850">
    <property type="entry name" value="Periplasmic binding protein-like II"/>
    <property type="match status" value="1"/>
</dbReference>
<gene>
    <name evidence="2" type="ORF">GCM10010985_41940</name>
</gene>
<dbReference type="EMBL" id="BMEG01000007">
    <property type="protein sequence ID" value="GGD83067.1"/>
    <property type="molecule type" value="Genomic_DNA"/>
</dbReference>
<name>A0ABQ1RVI7_9BURK</name>
<accession>A0ABQ1RVI7</accession>
<dbReference type="Pfam" id="PF13416">
    <property type="entry name" value="SBP_bac_8"/>
    <property type="match status" value="1"/>
</dbReference>
<dbReference type="Proteomes" id="UP000597138">
    <property type="component" value="Unassembled WGS sequence"/>
</dbReference>
<keyword evidence="3" id="KW-1185">Reference proteome</keyword>
<evidence type="ECO:0000313" key="2">
    <source>
        <dbReference type="EMBL" id="GGD83067.1"/>
    </source>
</evidence>
<dbReference type="CDD" id="cd13589">
    <property type="entry name" value="PBP2_polyamine_RpCGA009"/>
    <property type="match status" value="1"/>
</dbReference>
<evidence type="ECO:0000256" key="1">
    <source>
        <dbReference type="ARBA" id="ARBA00022729"/>
    </source>
</evidence>
<reference evidence="3" key="1">
    <citation type="journal article" date="2019" name="Int. J. Syst. Evol. Microbiol.">
        <title>The Global Catalogue of Microorganisms (GCM) 10K type strain sequencing project: providing services to taxonomists for standard genome sequencing and annotation.</title>
        <authorList>
            <consortium name="The Broad Institute Genomics Platform"/>
            <consortium name="The Broad Institute Genome Sequencing Center for Infectious Disease"/>
            <person name="Wu L."/>
            <person name="Ma J."/>
        </authorList>
    </citation>
    <scope>NUCLEOTIDE SEQUENCE [LARGE SCALE GENOMIC DNA]</scope>
    <source>
        <strain evidence="3">CGMCC 1.11013</strain>
    </source>
</reference>
<comment type="caution">
    <text evidence="2">The sequence shown here is derived from an EMBL/GenBank/DDBJ whole genome shotgun (WGS) entry which is preliminary data.</text>
</comment>
<dbReference type="InterPro" id="IPR006059">
    <property type="entry name" value="SBP"/>
</dbReference>
<dbReference type="Gene3D" id="3.40.190.10">
    <property type="entry name" value="Periplasmic binding protein-like II"/>
    <property type="match status" value="2"/>
</dbReference>
<proteinExistence type="predicted"/>
<dbReference type="PANTHER" id="PTHR30222:SF2">
    <property type="entry name" value="ABC TRANSPORTER SUBSTRATE-BINDING PROTEIN"/>
    <property type="match status" value="1"/>
</dbReference>
<keyword evidence="1" id="KW-0732">Signal</keyword>
<protein>
    <submittedName>
        <fullName evidence="2">ABC transporter substrate-binding protein</fullName>
    </submittedName>
</protein>
<organism evidence="2 3">
    <name type="scientific">Caballeronia grimmiae</name>
    <dbReference type="NCBI Taxonomy" id="1071679"/>
    <lineage>
        <taxon>Bacteria</taxon>
        <taxon>Pseudomonadati</taxon>
        <taxon>Pseudomonadota</taxon>
        <taxon>Betaproteobacteria</taxon>
        <taxon>Burkholderiales</taxon>
        <taxon>Burkholderiaceae</taxon>
        <taxon>Caballeronia</taxon>
    </lineage>
</organism>
<evidence type="ECO:0000313" key="3">
    <source>
        <dbReference type="Proteomes" id="UP000597138"/>
    </source>
</evidence>
<sequence>MTQYILNHPRVVAASDSNRAGPRDLQQVHCFNLVEENAVIKIARFRCPHIPVRPLAMTLLLSVAGAAPAFAAGKITFVSQGGAYQEAQTKAILDPAAKELGITINQDSIPDAWPQIKAQGATGKPIWDVVDTPTSNCLRGGREGLLEKLDFSKLPNAASIPEKYRTPYSVPYEFYSTVIGYNKKTLKKVPQSWKDFWDVKNFPGTRALRNDPTTVLEAALLADGVARDKLYPIDVDRAFKKLEEIKPHITVWWTSGGQSAQLLHDGEVDMTMIWNGRASAVMKDDPNVAFTFNDGILQNTQLCILKNAPNLSDAVRFVNAAVSPELQANLPLYIDYGPGNPAAFKTGKITDKRAAELPSAPANAAKQALMSEDWWASEPGIQAKARWLKFMQ</sequence>